<dbReference type="Pfam" id="PF01156">
    <property type="entry name" value="IU_nuc_hydro"/>
    <property type="match status" value="1"/>
</dbReference>
<gene>
    <name evidence="4" type="ORF">CWO07_26120</name>
</gene>
<dbReference type="InterPro" id="IPR023186">
    <property type="entry name" value="IUNH"/>
</dbReference>
<dbReference type="PANTHER" id="PTHR12304:SF4">
    <property type="entry name" value="URIDINE NUCLEOSIDASE"/>
    <property type="match status" value="1"/>
</dbReference>
<keyword evidence="2" id="KW-0326">Glycosidase</keyword>
<dbReference type="InterPro" id="IPR001910">
    <property type="entry name" value="Inosine/uridine_hydrolase_dom"/>
</dbReference>
<dbReference type="RefSeq" id="WP_102458929.1">
    <property type="nucleotide sequence ID" value="NZ_JAKMXZ010000002.1"/>
</dbReference>
<dbReference type="GO" id="GO:0008477">
    <property type="term" value="F:purine nucleosidase activity"/>
    <property type="evidence" value="ECO:0007669"/>
    <property type="project" value="TreeGrafter"/>
</dbReference>
<dbReference type="Proteomes" id="UP000244197">
    <property type="component" value="Unassembled WGS sequence"/>
</dbReference>
<comment type="caution">
    <text evidence="4">The sequence shown here is derived from an EMBL/GenBank/DDBJ whole genome shotgun (WGS) entry which is preliminary data.</text>
</comment>
<dbReference type="GO" id="GO:0006152">
    <property type="term" value="P:purine nucleoside catabolic process"/>
    <property type="evidence" value="ECO:0007669"/>
    <property type="project" value="TreeGrafter"/>
</dbReference>
<dbReference type="SUPFAM" id="SSF53590">
    <property type="entry name" value="Nucleoside hydrolase"/>
    <property type="match status" value="1"/>
</dbReference>
<dbReference type="InterPro" id="IPR036452">
    <property type="entry name" value="Ribo_hydro-like"/>
</dbReference>
<feature type="domain" description="Inosine/uridine-preferring nucleoside hydrolase" evidence="3">
    <location>
        <begin position="29"/>
        <end position="270"/>
    </location>
</feature>
<reference evidence="4 5" key="1">
    <citation type="submission" date="2017-11" db="EMBL/GenBank/DDBJ databases">
        <title>Population delineation of vibrios coincides with oyster pathogenicity.</title>
        <authorList>
            <person name="Bruto M."/>
            <person name="Labreuche Y."/>
            <person name="James A."/>
            <person name="Piel D."/>
            <person name="Chenivesse S."/>
            <person name="Petton B."/>
            <person name="Polz M.F."/>
            <person name="Le Roux F."/>
        </authorList>
    </citation>
    <scope>NUCLEOTIDE SEQUENCE [LARGE SCALE GENOMIC DNA]</scope>
    <source>
        <strain evidence="4 5">FF_144</strain>
    </source>
</reference>
<organism evidence="4 5">
    <name type="scientific">Vibrio splendidus</name>
    <dbReference type="NCBI Taxonomy" id="29497"/>
    <lineage>
        <taxon>Bacteria</taxon>
        <taxon>Pseudomonadati</taxon>
        <taxon>Pseudomonadota</taxon>
        <taxon>Gammaproteobacteria</taxon>
        <taxon>Vibrionales</taxon>
        <taxon>Vibrionaceae</taxon>
        <taxon>Vibrio</taxon>
    </lineage>
</organism>
<dbReference type="PANTHER" id="PTHR12304">
    <property type="entry name" value="INOSINE-URIDINE PREFERRING NUCLEOSIDE HYDROLASE"/>
    <property type="match status" value="1"/>
</dbReference>
<evidence type="ECO:0000256" key="2">
    <source>
        <dbReference type="ARBA" id="ARBA00023295"/>
    </source>
</evidence>
<evidence type="ECO:0000256" key="1">
    <source>
        <dbReference type="ARBA" id="ARBA00022801"/>
    </source>
</evidence>
<evidence type="ECO:0000259" key="3">
    <source>
        <dbReference type="Pfam" id="PF01156"/>
    </source>
</evidence>
<proteinExistence type="predicted"/>
<dbReference type="Gene3D" id="3.90.245.10">
    <property type="entry name" value="Ribonucleoside hydrolase-like"/>
    <property type="match status" value="1"/>
</dbReference>
<protein>
    <submittedName>
        <fullName evidence="4">Nucleoside hydrolase</fullName>
    </submittedName>
</protein>
<dbReference type="AlphaFoldDB" id="A0A2T5E7L5"/>
<name>A0A2T5E7L5_VIBSP</name>
<evidence type="ECO:0000313" key="4">
    <source>
        <dbReference type="EMBL" id="PTP15315.1"/>
    </source>
</evidence>
<sequence length="314" mass="34963">MNQPLYPTLSFAERAKLLDVPLSTRVPTVIDSDTFNEIDDQFAIAWALLNSERIDLQAIYAAPFTNSMFNTTPEAISDAETGMSLSYDEIHRVLERMDLKVKPQVFKGSTRYVKDSNSAEMSPAVIDLIERAENCKTVLQVVVIGAPTNIANALIAKPDLIKKIHIVWLGGHAFDWKNTEEFNLMQDIDASRTLLNSGVALTLVPCMGVANTLATSVPELQHYLLGTSEIGNYLASVAPNCPWIGFGNRKVIWDIAAIGYVISPSWFTSTIQASPVLNDNLTWSFDLDRHPIRVIKYIERDELFVDIFTKLVNG</sequence>
<dbReference type="GO" id="GO:0005829">
    <property type="term" value="C:cytosol"/>
    <property type="evidence" value="ECO:0007669"/>
    <property type="project" value="TreeGrafter"/>
</dbReference>
<evidence type="ECO:0000313" key="5">
    <source>
        <dbReference type="Proteomes" id="UP000244197"/>
    </source>
</evidence>
<keyword evidence="1 4" id="KW-0378">Hydrolase</keyword>
<accession>A0A2T5E7L5</accession>
<dbReference type="EMBL" id="PIFK01000134">
    <property type="protein sequence ID" value="PTP15315.1"/>
    <property type="molecule type" value="Genomic_DNA"/>
</dbReference>